<dbReference type="Pfam" id="PF02659">
    <property type="entry name" value="Mntp"/>
    <property type="match status" value="1"/>
</dbReference>
<evidence type="ECO:0000256" key="4">
    <source>
        <dbReference type="ARBA" id="ARBA00023136"/>
    </source>
</evidence>
<dbReference type="AlphaFoldDB" id="A0A1E4R2N8"/>
<comment type="caution">
    <text evidence="6">The sequence shown here is derived from an EMBL/GenBank/DDBJ whole genome shotgun (WGS) entry which is preliminary data.</text>
</comment>
<dbReference type="PANTHER" id="PTHR35529:SF1">
    <property type="entry name" value="MANGANESE EFFLUX PUMP MNTP-RELATED"/>
    <property type="match status" value="1"/>
</dbReference>
<organism evidence="6 7">
    <name type="scientific">Lysinibacillus fusiformis</name>
    <dbReference type="NCBI Taxonomy" id="28031"/>
    <lineage>
        <taxon>Bacteria</taxon>
        <taxon>Bacillati</taxon>
        <taxon>Bacillota</taxon>
        <taxon>Bacilli</taxon>
        <taxon>Bacillales</taxon>
        <taxon>Bacillaceae</taxon>
        <taxon>Lysinibacillus</taxon>
    </lineage>
</organism>
<feature type="transmembrane region" description="Helical" evidence="5">
    <location>
        <begin position="90"/>
        <end position="110"/>
    </location>
</feature>
<feature type="transmembrane region" description="Helical" evidence="5">
    <location>
        <begin position="116"/>
        <end position="135"/>
    </location>
</feature>
<feature type="transmembrane region" description="Helical" evidence="5">
    <location>
        <begin position="59"/>
        <end position="78"/>
    </location>
</feature>
<protein>
    <recommendedName>
        <fullName evidence="8">Mn2+ efflux pump MntP</fullName>
    </recommendedName>
</protein>
<reference evidence="6 7" key="1">
    <citation type="submission" date="2016-09" db="EMBL/GenBank/DDBJ databases">
        <title>Draft genome sequence of the soil isolate, Lysinibacillus fusiformis M5, a potential hypoxanthine producer.</title>
        <authorList>
            <person name="Gallegos-Monterrosa R."/>
            <person name="Maroti G."/>
            <person name="Balint B."/>
            <person name="Kovacs A.T."/>
        </authorList>
    </citation>
    <scope>NUCLEOTIDE SEQUENCE [LARGE SCALE GENOMIC DNA]</scope>
    <source>
        <strain evidence="6 7">M5</strain>
    </source>
</reference>
<feature type="transmembrane region" description="Helical" evidence="5">
    <location>
        <begin position="6"/>
        <end position="21"/>
    </location>
</feature>
<keyword evidence="4 5" id="KW-0472">Membrane</keyword>
<keyword evidence="1" id="KW-1003">Cell membrane</keyword>
<evidence type="ECO:0000256" key="2">
    <source>
        <dbReference type="ARBA" id="ARBA00022692"/>
    </source>
</evidence>
<dbReference type="OrthoDB" id="2452195at2"/>
<evidence type="ECO:0000256" key="5">
    <source>
        <dbReference type="SAM" id="Phobius"/>
    </source>
</evidence>
<sequence length="165" mass="18281">MQGILAGILTSVDVIGLYVLLPNVRYRLFLSLWTAALHMIFPLLGFELGNYLVRFLLEWGQWISSILLFCIGVHLLLFSHRDEKVTISPVLLAVTASLDTFSVSVSFGMLNLEKTIFIMSAGLSALICAYGSLVIARRSQVFFGNKIQIVAGIIFIIMSILAIQQ</sequence>
<feature type="transmembrane region" description="Helical" evidence="5">
    <location>
        <begin position="147"/>
        <end position="164"/>
    </location>
</feature>
<accession>A0A1E4R2N8</accession>
<proteinExistence type="predicted"/>
<dbReference type="RefSeq" id="WP_025114775.1">
    <property type="nucleotide sequence ID" value="NZ_CP130331.1"/>
</dbReference>
<dbReference type="PANTHER" id="PTHR35529">
    <property type="entry name" value="MANGANESE EFFLUX PUMP MNTP-RELATED"/>
    <property type="match status" value="1"/>
</dbReference>
<keyword evidence="3 5" id="KW-1133">Transmembrane helix</keyword>
<evidence type="ECO:0000313" key="7">
    <source>
        <dbReference type="Proteomes" id="UP000094784"/>
    </source>
</evidence>
<feature type="transmembrane region" description="Helical" evidence="5">
    <location>
        <begin position="28"/>
        <end position="53"/>
    </location>
</feature>
<name>A0A1E4R2N8_9BACI</name>
<evidence type="ECO:0008006" key="8">
    <source>
        <dbReference type="Google" id="ProtNLM"/>
    </source>
</evidence>
<gene>
    <name evidence="6" type="ORF">BG258_01995</name>
</gene>
<dbReference type="EMBL" id="MECQ01000001">
    <property type="protein sequence ID" value="ODV54742.1"/>
    <property type="molecule type" value="Genomic_DNA"/>
</dbReference>
<dbReference type="InterPro" id="IPR003810">
    <property type="entry name" value="Mntp/YtaF"/>
</dbReference>
<dbReference type="Proteomes" id="UP000094784">
    <property type="component" value="Unassembled WGS sequence"/>
</dbReference>
<evidence type="ECO:0000256" key="3">
    <source>
        <dbReference type="ARBA" id="ARBA00022989"/>
    </source>
</evidence>
<evidence type="ECO:0000256" key="1">
    <source>
        <dbReference type="ARBA" id="ARBA00022475"/>
    </source>
</evidence>
<keyword evidence="2 5" id="KW-0812">Transmembrane</keyword>
<evidence type="ECO:0000313" key="6">
    <source>
        <dbReference type="EMBL" id="ODV54742.1"/>
    </source>
</evidence>